<comment type="caution">
    <text evidence="2">The sequence shown here is derived from an EMBL/GenBank/DDBJ whole genome shotgun (WGS) entry which is preliminary data.</text>
</comment>
<sequence length="160" mass="16722">MPQGMPGMPRPSAAPTGWHCSSGGRWSSSRSKRDEGGRRRISRGRPGTSHGTCRRRAGDALPPVGTGPVAEPGGSRSAPGSPGLRMAALTERVGAGPAWLQSLGPASEEEEEEEEGGEGERIEDRTLALQPPQVLKSREPSNVGRALMAEGATLAVHNAR</sequence>
<feature type="compositionally biased region" description="Low complexity" evidence="1">
    <location>
        <begin position="72"/>
        <end position="83"/>
    </location>
</feature>
<name>A0ABN9Y5X7_9DINO</name>
<evidence type="ECO:0000313" key="3">
    <source>
        <dbReference type="Proteomes" id="UP001189429"/>
    </source>
</evidence>
<protein>
    <submittedName>
        <fullName evidence="2">Uncharacterized protein</fullName>
    </submittedName>
</protein>
<evidence type="ECO:0000313" key="2">
    <source>
        <dbReference type="EMBL" id="CAK0907951.1"/>
    </source>
</evidence>
<feature type="region of interest" description="Disordered" evidence="1">
    <location>
        <begin position="1"/>
        <end position="142"/>
    </location>
</feature>
<reference evidence="2" key="1">
    <citation type="submission" date="2023-10" db="EMBL/GenBank/DDBJ databases">
        <authorList>
            <person name="Chen Y."/>
            <person name="Shah S."/>
            <person name="Dougan E. K."/>
            <person name="Thang M."/>
            <person name="Chan C."/>
        </authorList>
    </citation>
    <scope>NUCLEOTIDE SEQUENCE [LARGE SCALE GENOMIC DNA]</scope>
</reference>
<evidence type="ECO:0000256" key="1">
    <source>
        <dbReference type="SAM" id="MobiDB-lite"/>
    </source>
</evidence>
<keyword evidence="3" id="KW-1185">Reference proteome</keyword>
<organism evidence="2 3">
    <name type="scientific">Prorocentrum cordatum</name>
    <dbReference type="NCBI Taxonomy" id="2364126"/>
    <lineage>
        <taxon>Eukaryota</taxon>
        <taxon>Sar</taxon>
        <taxon>Alveolata</taxon>
        <taxon>Dinophyceae</taxon>
        <taxon>Prorocentrales</taxon>
        <taxon>Prorocentraceae</taxon>
        <taxon>Prorocentrum</taxon>
    </lineage>
</organism>
<accession>A0ABN9Y5X7</accession>
<dbReference type="Proteomes" id="UP001189429">
    <property type="component" value="Unassembled WGS sequence"/>
</dbReference>
<proteinExistence type="predicted"/>
<dbReference type="EMBL" id="CAUYUJ010021938">
    <property type="protein sequence ID" value="CAK0907951.1"/>
    <property type="molecule type" value="Genomic_DNA"/>
</dbReference>
<gene>
    <name evidence="2" type="ORF">PCOR1329_LOCUS82787</name>
</gene>
<feature type="compositionally biased region" description="Acidic residues" evidence="1">
    <location>
        <begin position="107"/>
        <end position="117"/>
    </location>
</feature>